<organism evidence="10 11">
    <name type="scientific">Zingiber officinale</name>
    <name type="common">Ginger</name>
    <name type="synonym">Amomum zingiber</name>
    <dbReference type="NCBI Taxonomy" id="94328"/>
    <lineage>
        <taxon>Eukaryota</taxon>
        <taxon>Viridiplantae</taxon>
        <taxon>Streptophyta</taxon>
        <taxon>Embryophyta</taxon>
        <taxon>Tracheophyta</taxon>
        <taxon>Spermatophyta</taxon>
        <taxon>Magnoliopsida</taxon>
        <taxon>Liliopsida</taxon>
        <taxon>Zingiberales</taxon>
        <taxon>Zingiberaceae</taxon>
        <taxon>Zingiber</taxon>
    </lineage>
</organism>
<evidence type="ECO:0000256" key="7">
    <source>
        <dbReference type="PROSITE-ProRule" id="PRU00175"/>
    </source>
</evidence>
<keyword evidence="8" id="KW-1133">Transmembrane helix</keyword>
<dbReference type="PANTHER" id="PTHR14155">
    <property type="entry name" value="RING FINGER DOMAIN-CONTAINING"/>
    <property type="match status" value="1"/>
</dbReference>
<feature type="transmembrane region" description="Helical" evidence="8">
    <location>
        <begin position="18"/>
        <end position="40"/>
    </location>
</feature>
<evidence type="ECO:0000256" key="4">
    <source>
        <dbReference type="ARBA" id="ARBA00022771"/>
    </source>
</evidence>
<dbReference type="OrthoDB" id="8062037at2759"/>
<dbReference type="GO" id="GO:0061630">
    <property type="term" value="F:ubiquitin protein ligase activity"/>
    <property type="evidence" value="ECO:0007669"/>
    <property type="project" value="UniProtKB-EC"/>
</dbReference>
<comment type="similarity">
    <text evidence="6">Belongs to the RING-type zinc finger family. ATL subfamily.</text>
</comment>
<dbReference type="GO" id="GO:0008270">
    <property type="term" value="F:zinc ion binding"/>
    <property type="evidence" value="ECO:0007669"/>
    <property type="project" value="UniProtKB-KW"/>
</dbReference>
<evidence type="ECO:0000256" key="6">
    <source>
        <dbReference type="ARBA" id="ARBA00024209"/>
    </source>
</evidence>
<comment type="caution">
    <text evidence="10">The sequence shown here is derived from an EMBL/GenBank/DDBJ whole genome shotgun (WGS) entry which is preliminary data.</text>
</comment>
<evidence type="ECO:0000259" key="9">
    <source>
        <dbReference type="PROSITE" id="PS50089"/>
    </source>
</evidence>
<keyword evidence="8" id="KW-0812">Transmembrane</keyword>
<dbReference type="PANTHER" id="PTHR14155:SF627">
    <property type="entry name" value="OS06G0192800 PROTEIN"/>
    <property type="match status" value="1"/>
</dbReference>
<keyword evidence="4 7" id="KW-0863">Zinc-finger</keyword>
<dbReference type="EMBL" id="JACMSC010000014">
    <property type="protein sequence ID" value="KAG6491048.1"/>
    <property type="molecule type" value="Genomic_DNA"/>
</dbReference>
<proteinExistence type="inferred from homology"/>
<dbReference type="EC" id="2.3.2.27" evidence="2"/>
<protein>
    <recommendedName>
        <fullName evidence="2">RING-type E3 ubiquitin transferase</fullName>
        <ecNumber evidence="2">2.3.2.27</ecNumber>
    </recommendedName>
</protein>
<dbReference type="Proteomes" id="UP000734854">
    <property type="component" value="Unassembled WGS sequence"/>
</dbReference>
<gene>
    <name evidence="10" type="ORF">ZIOFF_052380</name>
</gene>
<dbReference type="InterPro" id="IPR053238">
    <property type="entry name" value="RING-H2_zinc_finger"/>
</dbReference>
<dbReference type="AlphaFoldDB" id="A0A8J5FP34"/>
<comment type="catalytic activity">
    <reaction evidence="1">
        <text>S-ubiquitinyl-[E2 ubiquitin-conjugating enzyme]-L-cysteine + [acceptor protein]-L-lysine = [E2 ubiquitin-conjugating enzyme]-L-cysteine + N(6)-ubiquitinyl-[acceptor protein]-L-lysine.</text>
        <dbReference type="EC" id="2.3.2.27"/>
    </reaction>
</comment>
<reference evidence="10 11" key="1">
    <citation type="submission" date="2020-08" db="EMBL/GenBank/DDBJ databases">
        <title>Plant Genome Project.</title>
        <authorList>
            <person name="Zhang R.-G."/>
        </authorList>
    </citation>
    <scope>NUCLEOTIDE SEQUENCE [LARGE SCALE GENOMIC DNA]</scope>
    <source>
        <tissue evidence="10">Rhizome</tissue>
    </source>
</reference>
<dbReference type="SMART" id="SM00184">
    <property type="entry name" value="RING"/>
    <property type="match status" value="1"/>
</dbReference>
<keyword evidence="5" id="KW-0862">Zinc</keyword>
<evidence type="ECO:0000256" key="1">
    <source>
        <dbReference type="ARBA" id="ARBA00000900"/>
    </source>
</evidence>
<dbReference type="PROSITE" id="PS50089">
    <property type="entry name" value="ZF_RING_2"/>
    <property type="match status" value="1"/>
</dbReference>
<evidence type="ECO:0000313" key="11">
    <source>
        <dbReference type="Proteomes" id="UP000734854"/>
    </source>
</evidence>
<dbReference type="CDD" id="cd16461">
    <property type="entry name" value="RING-H2_EL5-like"/>
    <property type="match status" value="1"/>
</dbReference>
<accession>A0A8J5FP34</accession>
<name>A0A8J5FP34_ZINOF</name>
<evidence type="ECO:0000256" key="2">
    <source>
        <dbReference type="ARBA" id="ARBA00012483"/>
    </source>
</evidence>
<dbReference type="InterPro" id="IPR001841">
    <property type="entry name" value="Znf_RING"/>
</dbReference>
<keyword evidence="3" id="KW-0479">Metal-binding</keyword>
<keyword evidence="11" id="KW-1185">Reference proteome</keyword>
<evidence type="ECO:0000256" key="3">
    <source>
        <dbReference type="ARBA" id="ARBA00022723"/>
    </source>
</evidence>
<dbReference type="Pfam" id="PF13639">
    <property type="entry name" value="zf-RING_2"/>
    <property type="match status" value="1"/>
</dbReference>
<feature type="domain" description="RING-type" evidence="9">
    <location>
        <begin position="124"/>
        <end position="166"/>
    </location>
</feature>
<keyword evidence="8" id="KW-0472">Membrane</keyword>
<sequence length="237" mass="26097">MAIDHDADTGTSPYNDKLLLAAIVSLSVVIFLVILLHLYARYLLLLRRRRHHRLPSHLALRRVLHSTQPPPPYLNNYDGDRYVIPGHATETRTTVGGGVDPKVAASMPEFVYRAEENSGGGVECVVCLSVMEEGERGRRLPRCDHAFHVWCIDVWFMAHDTCPICRAPVRMEEEAPPPEEVVVEEAAIASVDSAVVAEAGEMAAVEVEKDEESPSSSASNNLSFGSSLLRILSRGRS</sequence>
<evidence type="ECO:0000256" key="8">
    <source>
        <dbReference type="SAM" id="Phobius"/>
    </source>
</evidence>
<evidence type="ECO:0000256" key="5">
    <source>
        <dbReference type="ARBA" id="ARBA00022833"/>
    </source>
</evidence>
<evidence type="ECO:0000313" key="10">
    <source>
        <dbReference type="EMBL" id="KAG6491048.1"/>
    </source>
</evidence>